<keyword evidence="1 3" id="KW-0328">Glycosyltransferase</keyword>
<keyword evidence="4" id="KW-1185">Reference proteome</keyword>
<evidence type="ECO:0000313" key="4">
    <source>
        <dbReference type="Proteomes" id="UP001065265"/>
    </source>
</evidence>
<dbReference type="Pfam" id="PF13692">
    <property type="entry name" value="Glyco_trans_1_4"/>
    <property type="match status" value="1"/>
</dbReference>
<keyword evidence="3" id="KW-0614">Plasmid</keyword>
<evidence type="ECO:0000256" key="2">
    <source>
        <dbReference type="ARBA" id="ARBA00022679"/>
    </source>
</evidence>
<name>A0ABY5T240_9SPHN</name>
<evidence type="ECO:0000313" key="3">
    <source>
        <dbReference type="EMBL" id="UVI40853.1"/>
    </source>
</evidence>
<dbReference type="EMBL" id="CP092472">
    <property type="protein sequence ID" value="UVI40853.1"/>
    <property type="molecule type" value="Genomic_DNA"/>
</dbReference>
<dbReference type="RefSeq" id="WP_265561560.1">
    <property type="nucleotide sequence ID" value="NZ_CP092472.1"/>
</dbReference>
<dbReference type="EC" id="2.4.-.-" evidence="3"/>
<dbReference type="Proteomes" id="UP001065265">
    <property type="component" value="Plasmid unnamed"/>
</dbReference>
<gene>
    <name evidence="3" type="ORF">L1F33_14440</name>
</gene>
<protein>
    <submittedName>
        <fullName evidence="3">Glycosyltransferase</fullName>
        <ecNumber evidence="3">2.4.-.-</ecNumber>
    </submittedName>
</protein>
<geneLocation type="plasmid" evidence="3 4">
    <name>unnamed</name>
</geneLocation>
<evidence type="ECO:0000256" key="1">
    <source>
        <dbReference type="ARBA" id="ARBA00022676"/>
    </source>
</evidence>
<proteinExistence type="predicted"/>
<accession>A0ABY5T240</accession>
<dbReference type="Gene3D" id="3.40.50.2000">
    <property type="entry name" value="Glycogen Phosphorylase B"/>
    <property type="match status" value="2"/>
</dbReference>
<keyword evidence="2 3" id="KW-0808">Transferase</keyword>
<dbReference type="PANTHER" id="PTHR12526:SF510">
    <property type="entry name" value="D-INOSITOL 3-PHOSPHATE GLYCOSYLTRANSFERASE"/>
    <property type="match status" value="1"/>
</dbReference>
<dbReference type="SUPFAM" id="SSF53756">
    <property type="entry name" value="UDP-Glycosyltransferase/glycogen phosphorylase"/>
    <property type="match status" value="1"/>
</dbReference>
<reference evidence="3" key="1">
    <citation type="submission" date="2022-02" db="EMBL/GenBank/DDBJ databases">
        <title>Qipengyuania spongiae sp. nov., isolated from marine sponge.</title>
        <authorList>
            <person name="Li Z."/>
            <person name="Zhang M."/>
        </authorList>
    </citation>
    <scope>NUCLEOTIDE SEQUENCE</scope>
    <source>
        <strain evidence="3">PHS-Z21</strain>
        <plasmid evidence="3">unnamed</plasmid>
    </source>
</reference>
<sequence length="365" mass="40253">MQTMQCQTPDHGLAGRSILALTRYGSLGASSRLRFHQYADYLRAAGAEITFQALLDDDYVAGLYSGHKANKFRIMGSYLSRLHTLLTARPDLLWVEKELFPYLPGAIEGLVARRGLKLAVDYDDAIFHGWDQTPWRRRLLGRKLDPLLAHANVVTVGNDYLAAYACQHGAARVEWLPTVVDTERYPVNDRSKEDIIKIGWIGSPVTAHFLPPVILALNALKNELPVRLITIGAGPLEGIEIQHDAFPWSEETEGQLVSGLDIGVMPLDDSLFARGKCGYKLIQYMAAGRPVIASPVGVNNQIVTQEVGRLATTTDEWISAIRELASAPVLRRRMGQAARERVEKHYSLAAAAPRLARLLGEAIAA</sequence>
<organism evidence="3 4">
    <name type="scientific">Qipengyuania spongiae</name>
    <dbReference type="NCBI Taxonomy" id="2909673"/>
    <lineage>
        <taxon>Bacteria</taxon>
        <taxon>Pseudomonadati</taxon>
        <taxon>Pseudomonadota</taxon>
        <taxon>Alphaproteobacteria</taxon>
        <taxon>Sphingomonadales</taxon>
        <taxon>Erythrobacteraceae</taxon>
        <taxon>Qipengyuania</taxon>
    </lineage>
</organism>
<dbReference type="GO" id="GO:0016757">
    <property type="term" value="F:glycosyltransferase activity"/>
    <property type="evidence" value="ECO:0007669"/>
    <property type="project" value="UniProtKB-KW"/>
</dbReference>
<dbReference type="PANTHER" id="PTHR12526">
    <property type="entry name" value="GLYCOSYLTRANSFERASE"/>
    <property type="match status" value="1"/>
</dbReference>